<evidence type="ECO:0000259" key="4">
    <source>
        <dbReference type="PROSITE" id="PS51900"/>
    </source>
</evidence>
<accession>A0A6H0SJY7</accession>
<dbReference type="InterPro" id="IPR010998">
    <property type="entry name" value="Integrase_recombinase_N"/>
</dbReference>
<dbReference type="InterPro" id="IPR050090">
    <property type="entry name" value="Tyrosine_recombinase_XerCD"/>
</dbReference>
<gene>
    <name evidence="5" type="ORF">D3791_10130</name>
</gene>
<keyword evidence="1 3" id="KW-0238">DNA-binding</keyword>
<dbReference type="PROSITE" id="PS51900">
    <property type="entry name" value="CB"/>
    <property type="match status" value="1"/>
</dbReference>
<sequence>MLSMTHSPLAWKVFFAPEYITTHDDPLLQRALRTQASDQDLTGVWLRWAARPIFINSLGVPHGALNDFFAGAKMRNRAEATNKRYAYSLSVWVNFLASKGKEWDSADENDVMDFKFWRRSDIRNPRRISGSAWGNDLAALSTFYDWGHRVLEVPTLFESDEILTRKSRYGYSSDPSRGADLRPSTVRNADVKWLTPRAYQRWRDIGIHGLTPQGAERTRWRPRSQSRDAGFVDGLYGSGLRLQEWASVLTLELDRELTGHEYASFRLADACAKGGRGHTFWLRGDVLEQVATYQETERASAVRAAQTAGMYDEMRGRIVVEEVRNGVLRVNTFRGTKSYPASLRINDLDPSERRRLLIRTDEGLEPAVLWLNEDGSPRQKSAWYKSFALANSRVRKAGIDRLECHPHMLRHSFALRWFAVGRLIWSQQVKDMDAEHQRDLREQFGDTWSLVQTMLGHADVNTTKGTYLEPFRALDARMLLEYGKSVLDLEPLLAILSDDPRVRTIDDNESRF</sequence>
<dbReference type="RefSeq" id="WP_172512101.1">
    <property type="nucleotide sequence ID" value="NZ_CP032549.1"/>
</dbReference>
<protein>
    <recommendedName>
        <fullName evidence="4">Core-binding (CB) domain-containing protein</fullName>
    </recommendedName>
</protein>
<dbReference type="InterPro" id="IPR004107">
    <property type="entry name" value="Integrase_SAM-like_N"/>
</dbReference>
<dbReference type="Pfam" id="PF02899">
    <property type="entry name" value="Phage_int_SAM_1"/>
    <property type="match status" value="1"/>
</dbReference>
<dbReference type="PANTHER" id="PTHR30349:SF64">
    <property type="entry name" value="PROPHAGE INTEGRASE INTD-RELATED"/>
    <property type="match status" value="1"/>
</dbReference>
<dbReference type="EMBL" id="CP032549">
    <property type="protein sequence ID" value="QIV87446.1"/>
    <property type="molecule type" value="Genomic_DNA"/>
</dbReference>
<evidence type="ECO:0000256" key="3">
    <source>
        <dbReference type="PROSITE-ProRule" id="PRU01248"/>
    </source>
</evidence>
<name>A0A6H0SJY7_9MICC</name>
<dbReference type="InterPro" id="IPR013762">
    <property type="entry name" value="Integrase-like_cat_sf"/>
</dbReference>
<evidence type="ECO:0000256" key="2">
    <source>
        <dbReference type="ARBA" id="ARBA00023172"/>
    </source>
</evidence>
<keyword evidence="2" id="KW-0233">DNA recombination</keyword>
<proteinExistence type="predicted"/>
<dbReference type="Gene3D" id="1.10.443.10">
    <property type="entry name" value="Intergrase catalytic core"/>
    <property type="match status" value="1"/>
</dbReference>
<dbReference type="GO" id="GO:0003677">
    <property type="term" value="F:DNA binding"/>
    <property type="evidence" value="ECO:0007669"/>
    <property type="project" value="UniProtKB-UniRule"/>
</dbReference>
<dbReference type="Proteomes" id="UP000502331">
    <property type="component" value="Chromosome"/>
</dbReference>
<dbReference type="AlphaFoldDB" id="A0A6H0SJY7"/>
<evidence type="ECO:0000313" key="5">
    <source>
        <dbReference type="EMBL" id="QIV87446.1"/>
    </source>
</evidence>
<feature type="domain" description="Core-binding (CB)" evidence="4">
    <location>
        <begin position="59"/>
        <end position="148"/>
    </location>
</feature>
<dbReference type="GO" id="GO:0015074">
    <property type="term" value="P:DNA integration"/>
    <property type="evidence" value="ECO:0007669"/>
    <property type="project" value="InterPro"/>
</dbReference>
<dbReference type="PANTHER" id="PTHR30349">
    <property type="entry name" value="PHAGE INTEGRASE-RELATED"/>
    <property type="match status" value="1"/>
</dbReference>
<dbReference type="Gene3D" id="1.10.150.130">
    <property type="match status" value="1"/>
</dbReference>
<dbReference type="GO" id="GO:0006310">
    <property type="term" value="P:DNA recombination"/>
    <property type="evidence" value="ECO:0007669"/>
    <property type="project" value="UniProtKB-KW"/>
</dbReference>
<evidence type="ECO:0000313" key="6">
    <source>
        <dbReference type="Proteomes" id="UP000502331"/>
    </source>
</evidence>
<dbReference type="InterPro" id="IPR044068">
    <property type="entry name" value="CB"/>
</dbReference>
<dbReference type="InterPro" id="IPR011010">
    <property type="entry name" value="DNA_brk_join_enz"/>
</dbReference>
<keyword evidence="6" id="KW-1185">Reference proteome</keyword>
<dbReference type="SUPFAM" id="SSF56349">
    <property type="entry name" value="DNA breaking-rejoining enzymes"/>
    <property type="match status" value="1"/>
</dbReference>
<reference evidence="5 6" key="1">
    <citation type="submission" date="2018-09" db="EMBL/GenBank/DDBJ databases">
        <title>Glutamicibacter mishrai S5-52T (LMG 29155T = KCTC 39846T).</title>
        <authorList>
            <person name="Das S.K."/>
        </authorList>
    </citation>
    <scope>NUCLEOTIDE SEQUENCE [LARGE SCALE GENOMIC DNA]</scope>
    <source>
        <strain evidence="5 6">S5-52</strain>
    </source>
</reference>
<evidence type="ECO:0000256" key="1">
    <source>
        <dbReference type="ARBA" id="ARBA00023125"/>
    </source>
</evidence>
<organism evidence="5 6">
    <name type="scientific">Glutamicibacter mishrai</name>
    <dbReference type="NCBI Taxonomy" id="1775880"/>
    <lineage>
        <taxon>Bacteria</taxon>
        <taxon>Bacillati</taxon>
        <taxon>Actinomycetota</taxon>
        <taxon>Actinomycetes</taxon>
        <taxon>Micrococcales</taxon>
        <taxon>Micrococcaceae</taxon>
        <taxon>Glutamicibacter</taxon>
    </lineage>
</organism>